<feature type="transmembrane region" description="Helical" evidence="2">
    <location>
        <begin position="200"/>
        <end position="222"/>
    </location>
</feature>
<dbReference type="AlphaFoldDB" id="A0A9P6L8N6"/>
<evidence type="ECO:0008006" key="5">
    <source>
        <dbReference type="Google" id="ProtNLM"/>
    </source>
</evidence>
<organism evidence="3 4">
    <name type="scientific">Thelephora terrestris</name>
    <dbReference type="NCBI Taxonomy" id="56493"/>
    <lineage>
        <taxon>Eukaryota</taxon>
        <taxon>Fungi</taxon>
        <taxon>Dikarya</taxon>
        <taxon>Basidiomycota</taxon>
        <taxon>Agaricomycotina</taxon>
        <taxon>Agaricomycetes</taxon>
        <taxon>Thelephorales</taxon>
        <taxon>Thelephoraceae</taxon>
        <taxon>Thelephora</taxon>
    </lineage>
</organism>
<dbReference type="Proteomes" id="UP000736335">
    <property type="component" value="Unassembled WGS sequence"/>
</dbReference>
<feature type="region of interest" description="Disordered" evidence="1">
    <location>
        <begin position="231"/>
        <end position="260"/>
    </location>
</feature>
<feature type="compositionally biased region" description="Low complexity" evidence="1">
    <location>
        <begin position="175"/>
        <end position="186"/>
    </location>
</feature>
<name>A0A9P6L8N6_9AGAM</name>
<gene>
    <name evidence="3" type="ORF">BJ322DRAFT_616583</name>
</gene>
<dbReference type="Gene3D" id="2.60.120.260">
    <property type="entry name" value="Galactose-binding domain-like"/>
    <property type="match status" value="1"/>
</dbReference>
<feature type="compositionally biased region" description="Pro residues" evidence="1">
    <location>
        <begin position="412"/>
        <end position="425"/>
    </location>
</feature>
<evidence type="ECO:0000256" key="1">
    <source>
        <dbReference type="SAM" id="MobiDB-lite"/>
    </source>
</evidence>
<evidence type="ECO:0000313" key="4">
    <source>
        <dbReference type="Proteomes" id="UP000736335"/>
    </source>
</evidence>
<reference evidence="3" key="1">
    <citation type="journal article" date="2020" name="Nat. Commun.">
        <title>Large-scale genome sequencing of mycorrhizal fungi provides insights into the early evolution of symbiotic traits.</title>
        <authorList>
            <person name="Miyauchi S."/>
            <person name="Kiss E."/>
            <person name="Kuo A."/>
            <person name="Drula E."/>
            <person name="Kohler A."/>
            <person name="Sanchez-Garcia M."/>
            <person name="Morin E."/>
            <person name="Andreopoulos B."/>
            <person name="Barry K.W."/>
            <person name="Bonito G."/>
            <person name="Buee M."/>
            <person name="Carver A."/>
            <person name="Chen C."/>
            <person name="Cichocki N."/>
            <person name="Clum A."/>
            <person name="Culley D."/>
            <person name="Crous P.W."/>
            <person name="Fauchery L."/>
            <person name="Girlanda M."/>
            <person name="Hayes R.D."/>
            <person name="Keri Z."/>
            <person name="LaButti K."/>
            <person name="Lipzen A."/>
            <person name="Lombard V."/>
            <person name="Magnuson J."/>
            <person name="Maillard F."/>
            <person name="Murat C."/>
            <person name="Nolan M."/>
            <person name="Ohm R.A."/>
            <person name="Pangilinan J."/>
            <person name="Pereira M.F."/>
            <person name="Perotto S."/>
            <person name="Peter M."/>
            <person name="Pfister S."/>
            <person name="Riley R."/>
            <person name="Sitrit Y."/>
            <person name="Stielow J.B."/>
            <person name="Szollosi G."/>
            <person name="Zifcakova L."/>
            <person name="Stursova M."/>
            <person name="Spatafora J.W."/>
            <person name="Tedersoo L."/>
            <person name="Vaario L.M."/>
            <person name="Yamada A."/>
            <person name="Yan M."/>
            <person name="Wang P."/>
            <person name="Xu J."/>
            <person name="Bruns T."/>
            <person name="Baldrian P."/>
            <person name="Vilgalys R."/>
            <person name="Dunand C."/>
            <person name="Henrissat B."/>
            <person name="Grigoriev I.V."/>
            <person name="Hibbett D."/>
            <person name="Nagy L.G."/>
            <person name="Martin F.M."/>
        </authorList>
    </citation>
    <scope>NUCLEOTIDE SEQUENCE</scope>
    <source>
        <strain evidence="3">UH-Tt-Lm1</strain>
    </source>
</reference>
<comment type="caution">
    <text evidence="3">The sequence shown here is derived from an EMBL/GenBank/DDBJ whole genome shotgun (WGS) entry which is preliminary data.</text>
</comment>
<accession>A0A9P6L8N6</accession>
<sequence>MATIPTNASTVVIDDTNPALVYSGSWVRGGVSSEYNVTTHGTTQKGATLQYSFRGTSVSVYGTIGTDTPTSTYTIDGSTPSVFAAGKESTFVYQQLFFHSPTLADAEHTLLVTNTGSGELWIDFLVYIDPSPASSSTSSSLLPSTTLSLQPTFTSHTVTLTTSQAPNPDTPTPIPTGSGTTTNTPDQINPSSKSSIPAPAVAGAAIGVLVLIITLIFGLLYYRKRAKQLAGEDSLEKNNAFDPPASGKAGPGAPITPFTSAYAPSPHTPFGYGSSNTDMYLPSPVYPPSDYGYQNQSQPSTPIYHFSNHYPLGPGYSASSENIAGVGTGLGYGGMNHPGSQHGGTQYGYPISVGQQDYLQNPHSPSIGFEQNPYTSSDRLAVPERRNSLESAESHASLAYLSGDRVAMNPSSPLPDAVPGPPPTQATPQQSEKGGFIVYNPEIRQHEDGGVRLDVERPPGSGSQQQVVDVPPVYKPNY</sequence>
<keyword evidence="2" id="KW-0812">Transmembrane</keyword>
<evidence type="ECO:0000256" key="2">
    <source>
        <dbReference type="SAM" id="Phobius"/>
    </source>
</evidence>
<evidence type="ECO:0000313" key="3">
    <source>
        <dbReference type="EMBL" id="KAF9788224.1"/>
    </source>
</evidence>
<dbReference type="OrthoDB" id="3265734at2759"/>
<keyword evidence="2" id="KW-1133">Transmembrane helix</keyword>
<feature type="compositionally biased region" description="Low complexity" evidence="1">
    <location>
        <begin position="243"/>
        <end position="253"/>
    </location>
</feature>
<keyword evidence="2" id="KW-0472">Membrane</keyword>
<feature type="region of interest" description="Disordered" evidence="1">
    <location>
        <begin position="405"/>
        <end position="478"/>
    </location>
</feature>
<feature type="region of interest" description="Disordered" evidence="1">
    <location>
        <begin position="159"/>
        <end position="196"/>
    </location>
</feature>
<keyword evidence="4" id="KW-1185">Reference proteome</keyword>
<dbReference type="EMBL" id="WIUZ02000004">
    <property type="protein sequence ID" value="KAF9788224.1"/>
    <property type="molecule type" value="Genomic_DNA"/>
</dbReference>
<protein>
    <recommendedName>
        <fullName evidence="5">Transmembrane protein</fullName>
    </recommendedName>
</protein>
<reference evidence="3" key="2">
    <citation type="submission" date="2020-11" db="EMBL/GenBank/DDBJ databases">
        <authorList>
            <consortium name="DOE Joint Genome Institute"/>
            <person name="Kuo A."/>
            <person name="Miyauchi S."/>
            <person name="Kiss E."/>
            <person name="Drula E."/>
            <person name="Kohler A."/>
            <person name="Sanchez-Garcia M."/>
            <person name="Andreopoulos B."/>
            <person name="Barry K.W."/>
            <person name="Bonito G."/>
            <person name="Buee M."/>
            <person name="Carver A."/>
            <person name="Chen C."/>
            <person name="Cichocki N."/>
            <person name="Clum A."/>
            <person name="Culley D."/>
            <person name="Crous P.W."/>
            <person name="Fauchery L."/>
            <person name="Girlanda M."/>
            <person name="Hayes R."/>
            <person name="Keri Z."/>
            <person name="Labutti K."/>
            <person name="Lipzen A."/>
            <person name="Lombard V."/>
            <person name="Magnuson J."/>
            <person name="Maillard F."/>
            <person name="Morin E."/>
            <person name="Murat C."/>
            <person name="Nolan M."/>
            <person name="Ohm R."/>
            <person name="Pangilinan J."/>
            <person name="Pereira M."/>
            <person name="Perotto S."/>
            <person name="Peter M."/>
            <person name="Riley R."/>
            <person name="Sitrit Y."/>
            <person name="Stielow B."/>
            <person name="Szollosi G."/>
            <person name="Zifcakova L."/>
            <person name="Stursova M."/>
            <person name="Spatafora J.W."/>
            <person name="Tedersoo L."/>
            <person name="Vaario L.-M."/>
            <person name="Yamada A."/>
            <person name="Yan M."/>
            <person name="Wang P."/>
            <person name="Xu J."/>
            <person name="Bruns T."/>
            <person name="Baldrian P."/>
            <person name="Vilgalys R."/>
            <person name="Henrissat B."/>
            <person name="Grigoriev I.V."/>
            <person name="Hibbett D."/>
            <person name="Nagy L.G."/>
            <person name="Martin F.M."/>
        </authorList>
    </citation>
    <scope>NUCLEOTIDE SEQUENCE</scope>
    <source>
        <strain evidence="3">UH-Tt-Lm1</strain>
    </source>
</reference>
<proteinExistence type="predicted"/>
<feature type="compositionally biased region" description="Basic and acidic residues" evidence="1">
    <location>
        <begin position="443"/>
        <end position="457"/>
    </location>
</feature>